<dbReference type="InterPro" id="IPR005467">
    <property type="entry name" value="His_kinase_dom"/>
</dbReference>
<dbReference type="SMART" id="SM00387">
    <property type="entry name" value="HATPase_c"/>
    <property type="match status" value="1"/>
</dbReference>
<keyword evidence="6" id="KW-0808">Transferase</keyword>
<dbReference type="NCBIfam" id="NF045988">
    <property type="entry name" value="HisKinRegBRhodob"/>
    <property type="match status" value="1"/>
</dbReference>
<dbReference type="EMBL" id="JAVRHL010000001">
    <property type="protein sequence ID" value="MDT0681461.1"/>
    <property type="molecule type" value="Genomic_DNA"/>
</dbReference>
<dbReference type="SUPFAM" id="SSF55874">
    <property type="entry name" value="ATPase domain of HSP90 chaperone/DNA topoisomerase II/histidine kinase"/>
    <property type="match status" value="1"/>
</dbReference>
<keyword evidence="7" id="KW-0547">Nucleotide-binding</keyword>
<feature type="transmembrane region" description="Helical" evidence="10">
    <location>
        <begin position="162"/>
        <end position="183"/>
    </location>
</feature>
<dbReference type="RefSeq" id="WP_311689163.1">
    <property type="nucleotide sequence ID" value="NZ_JAVRHL010000001.1"/>
</dbReference>
<dbReference type="GO" id="GO:0016301">
    <property type="term" value="F:kinase activity"/>
    <property type="evidence" value="ECO:0007669"/>
    <property type="project" value="UniProtKB-KW"/>
</dbReference>
<keyword evidence="8 12" id="KW-0418">Kinase</keyword>
<feature type="transmembrane region" description="Helical" evidence="10">
    <location>
        <begin position="129"/>
        <end position="150"/>
    </location>
</feature>
<dbReference type="InterPro" id="IPR003661">
    <property type="entry name" value="HisK_dim/P_dom"/>
</dbReference>
<evidence type="ECO:0000256" key="1">
    <source>
        <dbReference type="ARBA" id="ARBA00000085"/>
    </source>
</evidence>
<keyword evidence="10" id="KW-0812">Transmembrane</keyword>
<keyword evidence="10" id="KW-0472">Membrane</keyword>
<comment type="subcellular location">
    <subcellularLocation>
        <location evidence="2">Cell membrane</location>
        <topology evidence="2">Multi-pass membrane protein</topology>
    </subcellularLocation>
</comment>
<dbReference type="SUPFAM" id="SSF47384">
    <property type="entry name" value="Homodimeric domain of signal transducing histidine kinase"/>
    <property type="match status" value="1"/>
</dbReference>
<organism evidence="12 13">
    <name type="scientific">Tropicimonas omnivorans</name>
    <dbReference type="NCBI Taxonomy" id="3075590"/>
    <lineage>
        <taxon>Bacteria</taxon>
        <taxon>Pseudomonadati</taxon>
        <taxon>Pseudomonadota</taxon>
        <taxon>Alphaproteobacteria</taxon>
        <taxon>Rhodobacterales</taxon>
        <taxon>Roseobacteraceae</taxon>
        <taxon>Tropicimonas</taxon>
    </lineage>
</organism>
<accession>A0ABU3DCM8</accession>
<sequence>MADTSADLPGSFGEETNRIRLRTLIVLRWIAILGQIAAIEVGRRAFGLELPVLLCYAAIGTAVLANLVAIFLYPETTRLTEGETVLTLMFDVVQLGFLLMLSGGLNNPFALLMLAPVTIAATALRLDSALMIGAAATALLTVLAFVYLPIRSEGGEVLHLPILFLFGFWAATVIGVGFVAGFVRQVSGEIQSMSDALLATQMALAREQKLTDLGGVVAAAAHELGTPLATIKLVSSELVDELGSTEHGEDARLIGEQADRCRDILRSMGRAGKDDLHVRQAPLDGVLREAAEPHEKRGKDIAIDCAPAPGADSRQPVILRRPEIIHGLRNLIQNAVDFAAARVWIEVRWTDSRVTLRITDDGPGFPPNLIGRIGDPFVARRRDGMTTGGARRPGYEGMGLGLFIAKTLLERTGAKLVFSNAGDTFDAGDEPVRHGASVQVTWPLSAIAAPRREDGGLGRNEPNAWP</sequence>
<name>A0ABU3DCM8_9RHOB</name>
<evidence type="ECO:0000256" key="4">
    <source>
        <dbReference type="ARBA" id="ARBA00022475"/>
    </source>
</evidence>
<dbReference type="Gene3D" id="1.10.287.130">
    <property type="match status" value="1"/>
</dbReference>
<dbReference type="PANTHER" id="PTHR44936">
    <property type="entry name" value="SENSOR PROTEIN CREC"/>
    <property type="match status" value="1"/>
</dbReference>
<dbReference type="InterPro" id="IPR036890">
    <property type="entry name" value="HATPase_C_sf"/>
</dbReference>
<dbReference type="Pfam" id="PF00512">
    <property type="entry name" value="HisKA"/>
    <property type="match status" value="1"/>
</dbReference>
<dbReference type="PROSITE" id="PS50109">
    <property type="entry name" value="HIS_KIN"/>
    <property type="match status" value="1"/>
</dbReference>
<dbReference type="SMART" id="SM00388">
    <property type="entry name" value="HisKA"/>
    <property type="match status" value="1"/>
</dbReference>
<evidence type="ECO:0000256" key="8">
    <source>
        <dbReference type="ARBA" id="ARBA00022777"/>
    </source>
</evidence>
<dbReference type="InterPro" id="IPR047770">
    <property type="entry name" value="RegB"/>
</dbReference>
<evidence type="ECO:0000256" key="5">
    <source>
        <dbReference type="ARBA" id="ARBA00022553"/>
    </source>
</evidence>
<reference evidence="12 13" key="1">
    <citation type="submission" date="2023-09" db="EMBL/GenBank/DDBJ databases">
        <authorList>
            <person name="Rey-Velasco X."/>
        </authorList>
    </citation>
    <scope>NUCLEOTIDE SEQUENCE [LARGE SCALE GENOMIC DNA]</scope>
    <source>
        <strain evidence="12 13">F158</strain>
    </source>
</reference>
<keyword evidence="13" id="KW-1185">Reference proteome</keyword>
<dbReference type="InterPro" id="IPR036097">
    <property type="entry name" value="HisK_dim/P_sf"/>
</dbReference>
<keyword evidence="5" id="KW-0597">Phosphoprotein</keyword>
<evidence type="ECO:0000256" key="2">
    <source>
        <dbReference type="ARBA" id="ARBA00004651"/>
    </source>
</evidence>
<evidence type="ECO:0000259" key="11">
    <source>
        <dbReference type="PROSITE" id="PS50109"/>
    </source>
</evidence>
<dbReference type="NCBIfam" id="NF033792">
    <property type="entry name" value="ActS_PrrB_HisK"/>
    <property type="match status" value="1"/>
</dbReference>
<dbReference type="CDD" id="cd00082">
    <property type="entry name" value="HisKA"/>
    <property type="match status" value="1"/>
</dbReference>
<gene>
    <name evidence="12" type="ORF">RM543_02095</name>
</gene>
<feature type="transmembrane region" description="Helical" evidence="10">
    <location>
        <begin position="53"/>
        <end position="73"/>
    </location>
</feature>
<proteinExistence type="predicted"/>
<dbReference type="EC" id="2.7.13.3" evidence="3"/>
<evidence type="ECO:0000256" key="3">
    <source>
        <dbReference type="ARBA" id="ARBA00012438"/>
    </source>
</evidence>
<evidence type="ECO:0000256" key="10">
    <source>
        <dbReference type="SAM" id="Phobius"/>
    </source>
</evidence>
<keyword evidence="9" id="KW-0067">ATP-binding</keyword>
<evidence type="ECO:0000256" key="6">
    <source>
        <dbReference type="ARBA" id="ARBA00022679"/>
    </source>
</evidence>
<feature type="transmembrane region" description="Helical" evidence="10">
    <location>
        <begin position="20"/>
        <end position="41"/>
    </location>
</feature>
<feature type="domain" description="Histidine kinase" evidence="11">
    <location>
        <begin position="219"/>
        <end position="446"/>
    </location>
</feature>
<dbReference type="InterPro" id="IPR004358">
    <property type="entry name" value="Sig_transdc_His_kin-like_C"/>
</dbReference>
<comment type="caution">
    <text evidence="12">The sequence shown here is derived from an EMBL/GenBank/DDBJ whole genome shotgun (WGS) entry which is preliminary data.</text>
</comment>
<evidence type="ECO:0000256" key="7">
    <source>
        <dbReference type="ARBA" id="ARBA00022741"/>
    </source>
</evidence>
<dbReference type="Gene3D" id="3.30.565.10">
    <property type="entry name" value="Histidine kinase-like ATPase, C-terminal domain"/>
    <property type="match status" value="1"/>
</dbReference>
<protein>
    <recommendedName>
        <fullName evidence="3">histidine kinase</fullName>
        <ecNumber evidence="3">2.7.13.3</ecNumber>
    </recommendedName>
</protein>
<keyword evidence="10" id="KW-1133">Transmembrane helix</keyword>
<dbReference type="PRINTS" id="PR00344">
    <property type="entry name" value="BCTRLSENSOR"/>
</dbReference>
<dbReference type="Proteomes" id="UP001265259">
    <property type="component" value="Unassembled WGS sequence"/>
</dbReference>
<dbReference type="InterPro" id="IPR050980">
    <property type="entry name" value="2C_sensor_his_kinase"/>
</dbReference>
<evidence type="ECO:0000313" key="12">
    <source>
        <dbReference type="EMBL" id="MDT0681461.1"/>
    </source>
</evidence>
<keyword evidence="4" id="KW-1003">Cell membrane</keyword>
<dbReference type="PANTHER" id="PTHR44936:SF10">
    <property type="entry name" value="SENSOR PROTEIN RSTB"/>
    <property type="match status" value="1"/>
</dbReference>
<dbReference type="Pfam" id="PF02518">
    <property type="entry name" value="HATPase_c"/>
    <property type="match status" value="1"/>
</dbReference>
<comment type="catalytic activity">
    <reaction evidence="1">
        <text>ATP + protein L-histidine = ADP + protein N-phospho-L-histidine.</text>
        <dbReference type="EC" id="2.7.13.3"/>
    </reaction>
</comment>
<feature type="transmembrane region" description="Helical" evidence="10">
    <location>
        <begin position="93"/>
        <end position="117"/>
    </location>
</feature>
<dbReference type="InterPro" id="IPR003594">
    <property type="entry name" value="HATPase_dom"/>
</dbReference>
<evidence type="ECO:0000256" key="9">
    <source>
        <dbReference type="ARBA" id="ARBA00022840"/>
    </source>
</evidence>
<evidence type="ECO:0000313" key="13">
    <source>
        <dbReference type="Proteomes" id="UP001265259"/>
    </source>
</evidence>